<dbReference type="GO" id="GO:0031966">
    <property type="term" value="C:mitochondrial membrane"/>
    <property type="evidence" value="ECO:0007669"/>
    <property type="project" value="UniProtKB-SubCell"/>
</dbReference>
<evidence type="ECO:0000256" key="6">
    <source>
        <dbReference type="ARBA" id="ARBA00022692"/>
    </source>
</evidence>
<evidence type="ECO:0000256" key="9">
    <source>
        <dbReference type="ARBA" id="ARBA00023065"/>
    </source>
</evidence>
<evidence type="ECO:0000256" key="13">
    <source>
        <dbReference type="SAM" id="Phobius"/>
    </source>
</evidence>
<dbReference type="InterPro" id="IPR001421">
    <property type="entry name" value="ATP8_metazoa"/>
</dbReference>
<protein>
    <recommendedName>
        <fullName evidence="12">ATP synthase complex subunit 8</fullName>
    </recommendedName>
</protein>
<dbReference type="GO" id="GO:0015986">
    <property type="term" value="P:proton motive force-driven ATP synthesis"/>
    <property type="evidence" value="ECO:0007669"/>
    <property type="project" value="InterPro"/>
</dbReference>
<comment type="subcellular location">
    <subcellularLocation>
        <location evidence="1 12">Mitochondrion membrane</location>
        <topology evidence="1 12">Single-pass membrane protein</topology>
    </subcellularLocation>
</comment>
<reference evidence="14" key="1">
    <citation type="journal article" date="2013" name="Mol. Phylogenet. Evol.">
        <title>Searching for the optimal data partitioning strategy in mitochondrial phylogenomics: A phylogeny of Acridoidea (Insecta: Orthoptera: Caelifera) as a case study.</title>
        <authorList>
            <person name="Leavitt J.R."/>
            <person name="Hiatt K.D."/>
            <person name="Whiting M.F."/>
            <person name="Song H."/>
        </authorList>
    </citation>
    <scope>NUCLEOTIDE SEQUENCE</scope>
</reference>
<evidence type="ECO:0000313" key="14">
    <source>
        <dbReference type="EMBL" id="AGC22338.1"/>
    </source>
</evidence>
<dbReference type="AlphaFoldDB" id="M4JDU0"/>
<dbReference type="GO" id="GO:0015078">
    <property type="term" value="F:proton transmembrane transporter activity"/>
    <property type="evidence" value="ECO:0007669"/>
    <property type="project" value="InterPro"/>
</dbReference>
<name>M4JDU0_9ORTH</name>
<dbReference type="GeneID" id="14842871"/>
<keyword evidence="5 12" id="KW-0138">CF(0)</keyword>
<keyword evidence="6 12" id="KW-0812">Transmembrane</keyword>
<organism evidence="14">
    <name type="scientific">Pyrgacris descampsi</name>
    <dbReference type="NCBI Taxonomy" id="1260745"/>
    <lineage>
        <taxon>Eukaryota</taxon>
        <taxon>Metazoa</taxon>
        <taxon>Ecdysozoa</taxon>
        <taxon>Arthropoda</taxon>
        <taxon>Hexapoda</taxon>
        <taxon>Insecta</taxon>
        <taxon>Pterygota</taxon>
        <taxon>Neoptera</taxon>
        <taxon>Polyneoptera</taxon>
        <taxon>Orthoptera</taxon>
        <taxon>Caelifera</taxon>
        <taxon>Acrididea</taxon>
        <taxon>Acridomorpha</taxon>
        <taxon>Acridoidea</taxon>
        <taxon>Pyrgacrididae</taxon>
        <taxon>Pyrgacris</taxon>
    </lineage>
</organism>
<keyword evidence="9 12" id="KW-0406">Ion transport</keyword>
<keyword evidence="10 12" id="KW-0496">Mitochondrion</keyword>
<evidence type="ECO:0000256" key="5">
    <source>
        <dbReference type="ARBA" id="ARBA00022547"/>
    </source>
</evidence>
<evidence type="ECO:0000256" key="2">
    <source>
        <dbReference type="ARBA" id="ARBA00008892"/>
    </source>
</evidence>
<dbReference type="Pfam" id="PF00895">
    <property type="entry name" value="ATP-synt_8"/>
    <property type="match status" value="1"/>
</dbReference>
<keyword evidence="4 12" id="KW-0813">Transport</keyword>
<sequence length="56" mass="6846">MHLIPQMSPIMWFTLFIVFSMVMIIFNQLTFFSFKNKINNSKEMLMLTSHKSTWKW</sequence>
<accession>M4JDU0</accession>
<evidence type="ECO:0000256" key="3">
    <source>
        <dbReference type="ARBA" id="ARBA00011291"/>
    </source>
</evidence>
<geneLocation type="mitochondrion" evidence="14"/>
<evidence type="ECO:0000256" key="11">
    <source>
        <dbReference type="ARBA" id="ARBA00023136"/>
    </source>
</evidence>
<comment type="subunit">
    <text evidence="3">F-type ATPases have 2 components, CF(1) - the catalytic core - and CF(0) - the membrane proton channel.</text>
</comment>
<keyword evidence="11 13" id="KW-0472">Membrane</keyword>
<dbReference type="GO" id="GO:0045259">
    <property type="term" value="C:proton-transporting ATP synthase complex"/>
    <property type="evidence" value="ECO:0007669"/>
    <property type="project" value="UniProtKB-KW"/>
</dbReference>
<comment type="similarity">
    <text evidence="2 12">Belongs to the ATPase protein 8 family.</text>
</comment>
<evidence type="ECO:0000256" key="12">
    <source>
        <dbReference type="RuleBase" id="RU003661"/>
    </source>
</evidence>
<feature type="transmembrane region" description="Helical" evidence="13">
    <location>
        <begin position="12"/>
        <end position="34"/>
    </location>
</feature>
<keyword evidence="7 12" id="KW-0375">Hydrogen ion transport</keyword>
<evidence type="ECO:0000256" key="4">
    <source>
        <dbReference type="ARBA" id="ARBA00022448"/>
    </source>
</evidence>
<evidence type="ECO:0000256" key="10">
    <source>
        <dbReference type="ARBA" id="ARBA00023128"/>
    </source>
</evidence>
<dbReference type="EMBL" id="JX913771">
    <property type="protein sequence ID" value="AGC22338.1"/>
    <property type="molecule type" value="Genomic_DNA"/>
</dbReference>
<evidence type="ECO:0000256" key="8">
    <source>
        <dbReference type="ARBA" id="ARBA00022989"/>
    </source>
</evidence>
<keyword evidence="8 13" id="KW-1133">Transmembrane helix</keyword>
<dbReference type="RefSeq" id="YP_007627047.1">
    <property type="nucleotide sequence ID" value="NC_020776.1"/>
</dbReference>
<dbReference type="CTD" id="4509"/>
<proteinExistence type="inferred from homology"/>
<evidence type="ECO:0000256" key="1">
    <source>
        <dbReference type="ARBA" id="ARBA00004304"/>
    </source>
</evidence>
<evidence type="ECO:0000256" key="7">
    <source>
        <dbReference type="ARBA" id="ARBA00022781"/>
    </source>
</evidence>
<gene>
    <name evidence="14" type="primary">atp8</name>
</gene>